<dbReference type="Proteomes" id="UP001595868">
    <property type="component" value="Unassembled WGS sequence"/>
</dbReference>
<protein>
    <recommendedName>
        <fullName evidence="3">Peptidase U49</fullName>
    </recommendedName>
</protein>
<dbReference type="EMBL" id="JBHSBN010000071">
    <property type="protein sequence ID" value="MFC4110861.1"/>
    <property type="molecule type" value="Genomic_DNA"/>
</dbReference>
<proteinExistence type="predicted"/>
<evidence type="ECO:0000313" key="2">
    <source>
        <dbReference type="Proteomes" id="UP001595868"/>
    </source>
</evidence>
<dbReference type="RefSeq" id="WP_377553680.1">
    <property type="nucleotide sequence ID" value="NZ_JBHSBN010000071.1"/>
</dbReference>
<name>A0ABV8KZB7_9ACTN</name>
<gene>
    <name evidence="1" type="ORF">ACFOX0_33755</name>
</gene>
<evidence type="ECO:0000313" key="1">
    <source>
        <dbReference type="EMBL" id="MFC4110861.1"/>
    </source>
</evidence>
<evidence type="ECO:0008006" key="3">
    <source>
        <dbReference type="Google" id="ProtNLM"/>
    </source>
</evidence>
<keyword evidence="2" id="KW-1185">Reference proteome</keyword>
<reference evidence="2" key="1">
    <citation type="journal article" date="2019" name="Int. J. Syst. Evol. Microbiol.">
        <title>The Global Catalogue of Microorganisms (GCM) 10K type strain sequencing project: providing services to taxonomists for standard genome sequencing and annotation.</title>
        <authorList>
            <consortium name="The Broad Institute Genomics Platform"/>
            <consortium name="The Broad Institute Genome Sequencing Center for Infectious Disease"/>
            <person name="Wu L."/>
            <person name="Ma J."/>
        </authorList>
    </citation>
    <scope>NUCLEOTIDE SEQUENCE [LARGE SCALE GENOMIC DNA]</scope>
    <source>
        <strain evidence="2">2902at01</strain>
    </source>
</reference>
<sequence length="412" mass="46518">MTSLKIKGIHVLTLDNESGAVARRWLDASRDDAILPPYHVGDDVLVRHIDRAVRSVSNFLSGRQHINRVSRDEFCGIVYLANDPSVKAYAITVQDIHVVVVGIQWVFALVKICDRLSVPLSRRPRSGPPAPSRASTDVPPRDVELSALLSGDHEVSSAEAIRIAETWPSPMYIYTEDELGTWAVFYDLIRLVWFHELAHALCGHIRFAKETLGLMALYESKAEGQRSTAEVPDGLTSEILQCLEMHADEFAVRSSVGEILWGHDPAGLMIRLRVDLGDRLLHLNTAFCVFAVLWELDQRKRTRQAVAWTERSHPPVDLRYDRFRNFQRQLCMGYDTSLLTVVDTLSLAFLPVLTQASPYFGDLARLTPLLFRTPSMDYVQRYEQHLLRLEPAIAAGLKLHGFIPAEFLKAQE</sequence>
<organism evidence="1 2">
    <name type="scientific">Micromonospora zhanjiangensis</name>
    <dbReference type="NCBI Taxonomy" id="1522057"/>
    <lineage>
        <taxon>Bacteria</taxon>
        <taxon>Bacillati</taxon>
        <taxon>Actinomycetota</taxon>
        <taxon>Actinomycetes</taxon>
        <taxon>Micromonosporales</taxon>
        <taxon>Micromonosporaceae</taxon>
        <taxon>Micromonospora</taxon>
    </lineage>
</organism>
<accession>A0ABV8KZB7</accession>
<comment type="caution">
    <text evidence="1">The sequence shown here is derived from an EMBL/GenBank/DDBJ whole genome shotgun (WGS) entry which is preliminary data.</text>
</comment>